<evidence type="ECO:0000259" key="2">
    <source>
        <dbReference type="Pfam" id="PF13439"/>
    </source>
</evidence>
<organism evidence="3 4">
    <name type="scientific">Escherichia coli</name>
    <dbReference type="NCBI Taxonomy" id="562"/>
    <lineage>
        <taxon>Bacteria</taxon>
        <taxon>Pseudomonadati</taxon>
        <taxon>Pseudomonadota</taxon>
        <taxon>Gammaproteobacteria</taxon>
        <taxon>Enterobacterales</taxon>
        <taxon>Enterobacteriaceae</taxon>
        <taxon>Escherichia</taxon>
    </lineage>
</organism>
<dbReference type="PANTHER" id="PTHR45947">
    <property type="entry name" value="SULFOQUINOVOSYL TRANSFERASE SQD2"/>
    <property type="match status" value="1"/>
</dbReference>
<evidence type="ECO:0000313" key="4">
    <source>
        <dbReference type="Proteomes" id="UP000253687"/>
    </source>
</evidence>
<dbReference type="PANTHER" id="PTHR45947:SF3">
    <property type="entry name" value="SULFOQUINOVOSYL TRANSFERASE SQD2"/>
    <property type="match status" value="1"/>
</dbReference>
<keyword evidence="3" id="KW-0808">Transferase</keyword>
<comment type="caution">
    <text evidence="3">The sequence shown here is derived from an EMBL/GenBank/DDBJ whole genome shotgun (WGS) entry which is preliminary data.</text>
</comment>
<feature type="domain" description="Glycosyl transferase family 1" evidence="1">
    <location>
        <begin position="182"/>
        <end position="331"/>
    </location>
</feature>
<dbReference type="Pfam" id="PF00534">
    <property type="entry name" value="Glycos_transf_1"/>
    <property type="match status" value="1"/>
</dbReference>
<dbReference type="Proteomes" id="UP000253687">
    <property type="component" value="Unassembled WGS sequence"/>
</dbReference>
<sequence>MNIIQLSKFYPPIFGGIEQVAQDITEGMQNLCNVDVLSVNNSSKTIYCKNIIRASLLFTLLSTPVSISYILIWSRIRNNYDIIHVHLPNPLAIIALLLFPPKAPVVVHWHSDIVKQKIALKFFQPLQNLFLNKVEKIIVTSEIYGSSSPQLQRFQDKIICIPIGIKSERLPKNETLLKHLKEKYKNKKIVFSLGRLVYYKGFENLVNAANFLPEDTIILIGGCGELYDELADSILSNKLEGKVVLLGEIKYEQLSAYYQVCDVFCLPSIHESEAFGVVQIEAMSYGKPVVSTNIKNSGVPWVNENGISGVVVEPNEPHELAKAILTILNNPAGFSLGALERYRKLFTRDKMISSLIGLYQNIKIGNEKE</sequence>
<reference evidence="3 4" key="1">
    <citation type="submission" date="2018-07" db="EMBL/GenBank/DDBJ databases">
        <title>Whole Genome Sequence Analysis of Avian Pathogenic E. coli - An Australian Perspective.</title>
        <authorList>
            <person name="Cummins M.L."/>
            <person name="Reid C.J."/>
            <person name="Roy Chowdhury P."/>
            <person name="Bushell R."/>
            <person name="Esbert N."/>
            <person name="Tivendale K.A."/>
            <person name="Noormohammadi A.H."/>
            <person name="Islam S."/>
            <person name="Marenda M.S."/>
            <person name="Browning G.F."/>
            <person name="Markham P.F."/>
            <person name="Djordjevic S.P."/>
        </authorList>
    </citation>
    <scope>NUCLEOTIDE SEQUENCE [LARGE SCALE GENOMIC DNA]</scope>
    <source>
        <strain evidence="3 4">AVC211</strain>
    </source>
</reference>
<dbReference type="RefSeq" id="WP_039023611.1">
    <property type="nucleotide sequence ID" value="NZ_BFHZ01000006.1"/>
</dbReference>
<name>A0A0E1LDD2_ECOLX</name>
<proteinExistence type="predicted"/>
<dbReference type="GO" id="GO:0016757">
    <property type="term" value="F:glycosyltransferase activity"/>
    <property type="evidence" value="ECO:0007669"/>
    <property type="project" value="InterPro"/>
</dbReference>
<protein>
    <submittedName>
        <fullName evidence="3">Glycosyltransferase</fullName>
    </submittedName>
</protein>
<dbReference type="Gene3D" id="3.40.50.2000">
    <property type="entry name" value="Glycogen Phosphorylase B"/>
    <property type="match status" value="2"/>
</dbReference>
<dbReference type="AlphaFoldDB" id="A0A0E1LDD2"/>
<accession>A0A0E1LDD2</accession>
<dbReference type="InterPro" id="IPR050194">
    <property type="entry name" value="Glycosyltransferase_grp1"/>
</dbReference>
<gene>
    <name evidence="3" type="ORF">DTL43_05020</name>
</gene>
<evidence type="ECO:0000313" key="3">
    <source>
        <dbReference type="EMBL" id="RDA41781.1"/>
    </source>
</evidence>
<dbReference type="Pfam" id="PF13439">
    <property type="entry name" value="Glyco_transf_4"/>
    <property type="match status" value="1"/>
</dbReference>
<feature type="domain" description="Glycosyltransferase subfamily 4-like N-terminal" evidence="2">
    <location>
        <begin position="14"/>
        <end position="169"/>
    </location>
</feature>
<evidence type="ECO:0000259" key="1">
    <source>
        <dbReference type="Pfam" id="PF00534"/>
    </source>
</evidence>
<dbReference type="InterPro" id="IPR001296">
    <property type="entry name" value="Glyco_trans_1"/>
</dbReference>
<dbReference type="InterPro" id="IPR028098">
    <property type="entry name" value="Glyco_trans_4-like_N"/>
</dbReference>
<dbReference type="SUPFAM" id="SSF53756">
    <property type="entry name" value="UDP-Glycosyltransferase/glycogen phosphorylase"/>
    <property type="match status" value="1"/>
</dbReference>
<dbReference type="EMBL" id="QOGZ01000004">
    <property type="protein sequence ID" value="RDA41781.1"/>
    <property type="molecule type" value="Genomic_DNA"/>
</dbReference>